<gene>
    <name evidence="1" type="ORF">EHI_012150</name>
</gene>
<dbReference type="GeneID" id="3410509"/>
<name>C4LTK8_ENTH1</name>
<dbReference type="VEuPathDB" id="AmoebaDB:EHI7A_037440"/>
<dbReference type="OrthoDB" id="21396at2759"/>
<reference evidence="1" key="1">
    <citation type="journal article" date="2005" name="Nature">
        <title>The genome of the protist parasite Entamoeba histolytica.</title>
        <authorList>
            <person name="Loftus B."/>
            <person name="Anderson I."/>
            <person name="Davies R."/>
            <person name="Alsmark U.C."/>
            <person name="Samuelson J."/>
            <person name="Amedeo P."/>
            <person name="Roncaglia P."/>
            <person name="Berriman M."/>
            <person name="Hirt R.P."/>
            <person name="Mann B.J."/>
            <person name="Nozaki T."/>
            <person name="Suh B."/>
            <person name="Pop M."/>
            <person name="Duchene M."/>
            <person name="Ackers J."/>
            <person name="Tannich E."/>
            <person name="Leippe M."/>
            <person name="Hofer M."/>
            <person name="Bruchhaus I."/>
            <person name="Willhoeft U."/>
            <person name="Bhattacharya A."/>
            <person name="Chillingworth T."/>
            <person name="Churcher C."/>
            <person name="Hance Z."/>
            <person name="Harris B."/>
            <person name="Harris D."/>
            <person name="Jagels K."/>
            <person name="Moule S."/>
            <person name="Mungall K."/>
            <person name="Ormond D."/>
            <person name="Squares R."/>
            <person name="Whitehead S."/>
            <person name="Quail M.A."/>
            <person name="Rabbinowitsch E."/>
            <person name="Norbertczak H."/>
            <person name="Price C."/>
            <person name="Wang Z."/>
            <person name="Guillen N."/>
            <person name="Gilchrist C."/>
            <person name="Stroup S.E."/>
            <person name="Bhattacharya S."/>
            <person name="Lohia A."/>
            <person name="Foster P.G."/>
            <person name="Sicheritz-Ponten T."/>
            <person name="Weber C."/>
            <person name="Singh U."/>
            <person name="Mukherjee C."/>
            <person name="El-Sayed N.M."/>
            <person name="Petri W.A.Jr."/>
            <person name="Clark C.G."/>
            <person name="Embley T.M."/>
            <person name="Barrell B."/>
            <person name="Fraser C.M."/>
            <person name="Hall N."/>
        </authorList>
    </citation>
    <scope>NUCLEOTIDE SEQUENCE [LARGE SCALE GENOMIC DNA]</scope>
    <source>
        <strain evidence="1">HM-1:IMSS</strain>
    </source>
</reference>
<dbReference type="VEuPathDB" id="AmoebaDB:EHI_012150"/>
<keyword evidence="2" id="KW-1185">Reference proteome</keyword>
<dbReference type="VEuPathDB" id="AmoebaDB:KM1_030360"/>
<dbReference type="OMA" id="YEIQMRL"/>
<dbReference type="FunFam" id="3.90.980.20:FF:000007">
    <property type="entry name" value="Uncharacterized protein"/>
    <property type="match status" value="1"/>
</dbReference>
<dbReference type="RefSeq" id="XP_656193.2">
    <property type="nucleotide sequence ID" value="XM_651101.2"/>
</dbReference>
<dbReference type="Gene3D" id="3.90.980.20">
    <property type="match status" value="1"/>
</dbReference>
<dbReference type="STRING" id="5759.C4LTK8"/>
<sequence>MSKPVFNNTDSTPISKDSQGKPLQLCLCPLCINGIPNYNDTKTDLISWIYIIRIILFSLTKLYPQTEYFTLKKDIYGFVADHWYTFSTLKQLLIFLLVLTNPSKWKKSFLDALSHSPYFESGYSAYKTTGYWKLRVKDNPWLGNLQPKAINVIYSADDIIPCQQKPIVLMSLSTKKRMVELNDNFQEVQMRLRNSYIKIYEYAQSMLEKCDFELQRNISYDMKMQLLAKVETFKNLRMGVYFLMKTLNENETSYKQSQSCRNHYSGCLFFNVILN</sequence>
<dbReference type="HOGENOM" id="CLU_1013515_0_0_1"/>
<dbReference type="AlphaFoldDB" id="C4LTK8"/>
<dbReference type="EMBL" id="DS571148">
    <property type="protein sequence ID" value="EAL50809.2"/>
    <property type="molecule type" value="Genomic_DNA"/>
</dbReference>
<dbReference type="Proteomes" id="UP000001926">
    <property type="component" value="Partially assembled WGS sequence"/>
</dbReference>
<organism evidence="1 2">
    <name type="scientific">Entamoeba histolytica (strain ATCC 30459 / HM-1:IMSS / ABRM)</name>
    <dbReference type="NCBI Taxonomy" id="294381"/>
    <lineage>
        <taxon>Eukaryota</taxon>
        <taxon>Amoebozoa</taxon>
        <taxon>Evosea</taxon>
        <taxon>Archamoebae</taxon>
        <taxon>Mastigamoebida</taxon>
        <taxon>Entamoebidae</taxon>
        <taxon>Entamoeba</taxon>
    </lineage>
</organism>
<accession>C4LTK8</accession>
<dbReference type="VEuPathDB" id="AmoebaDB:EHI5A_020620"/>
<proteinExistence type="predicted"/>
<protein>
    <submittedName>
        <fullName evidence="1">Uncharacterized protein</fullName>
    </submittedName>
</protein>
<evidence type="ECO:0000313" key="1">
    <source>
        <dbReference type="EMBL" id="EAL50809.2"/>
    </source>
</evidence>
<dbReference type="VEuPathDB" id="AmoebaDB:EHI8A_011430"/>
<evidence type="ECO:0000313" key="2">
    <source>
        <dbReference type="Proteomes" id="UP000001926"/>
    </source>
</evidence>
<dbReference type="KEGG" id="ehi:EHI_012150"/>
<dbReference type="InParanoid" id="C4LTK8"/>
<reference evidence="1" key="2">
    <citation type="submission" date="2007-03" db="EMBL/GenBank/DDBJ databases">
        <authorList>
            <person name="Lorenzi H."/>
            <person name="Amedeo P."/>
            <person name="Inman J."/>
            <person name="Schobel S."/>
            <person name="Caler E."/>
        </authorList>
    </citation>
    <scope>GENOME REANNOTATION</scope>
    <source>
        <strain evidence="1">HM-1:IMSS</strain>
    </source>
</reference>